<sequence>MKEDIYNYLDKFEEQTKKRFWELYKVIYESTSRNIDEKLWAKLPSFYVNDNFIRLIPFKDHINIEAKAIVFHKDELTGYKITPKGMMQIFHNQQVPCELLKTIFEESFEYR</sequence>
<reference evidence="1" key="1">
    <citation type="submission" date="2022-10" db="EMBL/GenBank/DDBJ databases">
        <authorList>
            <person name="Aires J."/>
            <person name="Mesa V."/>
        </authorList>
    </citation>
    <scope>NUCLEOTIDE SEQUENCE</scope>
    <source>
        <strain evidence="1">Clostridium neonatale JD116</strain>
    </source>
</reference>
<gene>
    <name evidence="1" type="ORF">CNEO2_530008</name>
</gene>
<dbReference type="EMBL" id="CAMTCP010000252">
    <property type="protein sequence ID" value="CAI3650624.1"/>
    <property type="molecule type" value="Genomic_DNA"/>
</dbReference>
<dbReference type="Gene3D" id="3.90.1150.200">
    <property type="match status" value="1"/>
</dbReference>
<proteinExistence type="predicted"/>
<name>A0AAD2DGI6_9CLOT</name>
<evidence type="ECO:0008006" key="3">
    <source>
        <dbReference type="Google" id="ProtNLM"/>
    </source>
</evidence>
<evidence type="ECO:0000313" key="2">
    <source>
        <dbReference type="Proteomes" id="UP001189143"/>
    </source>
</evidence>
<organism evidence="1 2">
    <name type="scientific">Clostridium neonatale</name>
    <dbReference type="NCBI Taxonomy" id="137838"/>
    <lineage>
        <taxon>Bacteria</taxon>
        <taxon>Bacillati</taxon>
        <taxon>Bacillota</taxon>
        <taxon>Clostridia</taxon>
        <taxon>Eubacteriales</taxon>
        <taxon>Clostridiaceae</taxon>
        <taxon>Clostridium</taxon>
    </lineage>
</organism>
<dbReference type="AlphaFoldDB" id="A0AAD2DGI6"/>
<protein>
    <recommendedName>
        <fullName evidence="3">DUF1801 domain-containing protein</fullName>
    </recommendedName>
</protein>
<dbReference type="SUPFAM" id="SSF159888">
    <property type="entry name" value="YdhG-like"/>
    <property type="match status" value="1"/>
</dbReference>
<evidence type="ECO:0000313" key="1">
    <source>
        <dbReference type="EMBL" id="CAI3650624.1"/>
    </source>
</evidence>
<dbReference type="RefSeq" id="WP_125149203.1">
    <property type="nucleotide sequence ID" value="NZ_CAKJVF010000219.1"/>
</dbReference>
<accession>A0AAD2DGI6</accession>
<comment type="caution">
    <text evidence="1">The sequence shown here is derived from an EMBL/GenBank/DDBJ whole genome shotgun (WGS) entry which is preliminary data.</text>
</comment>
<dbReference type="Proteomes" id="UP001189143">
    <property type="component" value="Unassembled WGS sequence"/>
</dbReference>